<dbReference type="GO" id="GO:0003677">
    <property type="term" value="F:DNA binding"/>
    <property type="evidence" value="ECO:0007669"/>
    <property type="project" value="InterPro"/>
</dbReference>
<dbReference type="InterPro" id="IPR011067">
    <property type="entry name" value="Plasmid_toxin/cell-grow_inhib"/>
</dbReference>
<organism evidence="2">
    <name type="scientific">virus sp. ctiha2</name>
    <dbReference type="NCBI Taxonomy" id="2827299"/>
    <lineage>
        <taxon>Viruses</taxon>
    </lineage>
</organism>
<name>A0A8S5RGV8_9VIRU</name>
<proteinExistence type="predicted"/>
<dbReference type="InterPro" id="IPR003477">
    <property type="entry name" value="PemK-like"/>
</dbReference>
<sequence>MIGEFYMQIPIRELKTQLRNNIDECKNTLSYENITVSKSIFGLFSKLINKFERTKSYQTGLFIKSMNDWLDRYEQCHKPLDAKIGDINVGDIFMVDWNLSYTPELSYEHPCVVIEKVGDFLFVLPVSGQKQYIDMGYHPINNKSGDKNYRIVDTSDGFNKQCVIHINQAKVISQTRILYKMGNLTTDTLGECKLFEEIKDTMLNTYFPNEYNKLLEENNEYKRKLDYLSIQRKCNQSRADKYRNENEKLKREIEQLKINLSNLENN</sequence>
<evidence type="ECO:0000256" key="1">
    <source>
        <dbReference type="SAM" id="Coils"/>
    </source>
</evidence>
<evidence type="ECO:0000313" key="2">
    <source>
        <dbReference type="EMBL" id="DAE30354.1"/>
    </source>
</evidence>
<dbReference type="Pfam" id="PF02452">
    <property type="entry name" value="PemK_toxin"/>
    <property type="match status" value="1"/>
</dbReference>
<dbReference type="EMBL" id="BK059104">
    <property type="protein sequence ID" value="DAE30354.1"/>
    <property type="molecule type" value="Genomic_DNA"/>
</dbReference>
<feature type="coiled-coil region" evidence="1">
    <location>
        <begin position="211"/>
        <end position="266"/>
    </location>
</feature>
<dbReference type="SUPFAM" id="SSF50118">
    <property type="entry name" value="Cell growth inhibitor/plasmid maintenance toxic component"/>
    <property type="match status" value="1"/>
</dbReference>
<reference evidence="2" key="1">
    <citation type="journal article" date="2021" name="Proc. Natl. Acad. Sci. U.S.A.">
        <title>A Catalog of Tens of Thousands of Viruses from Human Metagenomes Reveals Hidden Associations with Chronic Diseases.</title>
        <authorList>
            <person name="Tisza M.J."/>
            <person name="Buck C.B."/>
        </authorList>
    </citation>
    <scope>NUCLEOTIDE SEQUENCE</scope>
    <source>
        <strain evidence="2">Ctiha2</strain>
    </source>
</reference>
<accession>A0A8S5RGV8</accession>
<dbReference type="Gene3D" id="2.30.30.110">
    <property type="match status" value="1"/>
</dbReference>
<keyword evidence="1" id="KW-0175">Coiled coil</keyword>
<protein>
    <submittedName>
        <fullName evidence="2">PemK-like protein</fullName>
    </submittedName>
</protein>